<accession>A0ABU5EMJ4</accession>
<organism evidence="1 2">
    <name type="scientific">Winogradskyella aquimaris</name>
    <dbReference type="NCBI Taxonomy" id="864074"/>
    <lineage>
        <taxon>Bacteria</taxon>
        <taxon>Pseudomonadati</taxon>
        <taxon>Bacteroidota</taxon>
        <taxon>Flavobacteriia</taxon>
        <taxon>Flavobacteriales</taxon>
        <taxon>Flavobacteriaceae</taxon>
        <taxon>Winogradskyella</taxon>
    </lineage>
</organism>
<dbReference type="Proteomes" id="UP001285855">
    <property type="component" value="Unassembled WGS sequence"/>
</dbReference>
<evidence type="ECO:0000313" key="1">
    <source>
        <dbReference type="EMBL" id="MDY2587676.1"/>
    </source>
</evidence>
<dbReference type="PANTHER" id="PTHR43611:SF3">
    <property type="entry name" value="FLAVIN MONONUCLEOTIDE HYDROLASE 1, CHLOROPLATIC"/>
    <property type="match status" value="1"/>
</dbReference>
<keyword evidence="1" id="KW-0378">Hydrolase</keyword>
<dbReference type="Gene3D" id="3.40.50.1000">
    <property type="entry name" value="HAD superfamily/HAD-like"/>
    <property type="match status" value="1"/>
</dbReference>
<dbReference type="Gene3D" id="1.10.150.240">
    <property type="entry name" value="Putative phosphatase, domain 2"/>
    <property type="match status" value="1"/>
</dbReference>
<name>A0ABU5EMJ4_9FLAO</name>
<dbReference type="SFLD" id="SFLDG01129">
    <property type="entry name" value="C1.5:_HAD__Beta-PGM__Phosphata"/>
    <property type="match status" value="1"/>
</dbReference>
<dbReference type="InterPro" id="IPR036412">
    <property type="entry name" value="HAD-like_sf"/>
</dbReference>
<proteinExistence type="predicted"/>
<keyword evidence="2" id="KW-1185">Reference proteome</keyword>
<gene>
    <name evidence="1" type="ORF">SNF14_10020</name>
</gene>
<dbReference type="SFLD" id="SFLDS00003">
    <property type="entry name" value="Haloacid_Dehalogenase"/>
    <property type="match status" value="1"/>
</dbReference>
<dbReference type="EMBL" id="JAXDAE010000009">
    <property type="protein sequence ID" value="MDY2587676.1"/>
    <property type="molecule type" value="Genomic_DNA"/>
</dbReference>
<evidence type="ECO:0000313" key="2">
    <source>
        <dbReference type="Proteomes" id="UP001285855"/>
    </source>
</evidence>
<dbReference type="InterPro" id="IPR023198">
    <property type="entry name" value="PGP-like_dom2"/>
</dbReference>
<dbReference type="SUPFAM" id="SSF56784">
    <property type="entry name" value="HAD-like"/>
    <property type="match status" value="1"/>
</dbReference>
<dbReference type="PANTHER" id="PTHR43611">
    <property type="entry name" value="ALPHA-D-GLUCOSE 1-PHOSPHATE PHOSPHATASE"/>
    <property type="match status" value="1"/>
</dbReference>
<dbReference type="InterPro" id="IPR006439">
    <property type="entry name" value="HAD-SF_hydro_IA"/>
</dbReference>
<dbReference type="GO" id="GO:0016787">
    <property type="term" value="F:hydrolase activity"/>
    <property type="evidence" value="ECO:0007669"/>
    <property type="project" value="UniProtKB-KW"/>
</dbReference>
<sequence>MIDTLIFDFGDVFINLDKQGAMQNALNLFKMETFEKDMITTNMLYEVGKITTEEFIEFYKLKFPYLEDQQIVKAWNYILRDFPKYRLEFLQKIAQENRYKIILLSNTNDMHIDYIKSNISFYEEFKGCFDAFYLSQEIQLRKPNQEVFDFVLENNNLNPEHCFFVDDTKENTDMAESLGIKVWNIDETREDVIDLFNLKNIYF</sequence>
<protein>
    <submittedName>
        <fullName evidence="1">HAD-IA family hydrolase</fullName>
    </submittedName>
</protein>
<dbReference type="RefSeq" id="WP_320556029.1">
    <property type="nucleotide sequence ID" value="NZ_JAXDAE010000009.1"/>
</dbReference>
<dbReference type="Pfam" id="PF00702">
    <property type="entry name" value="Hydrolase"/>
    <property type="match status" value="1"/>
</dbReference>
<comment type="caution">
    <text evidence="1">The sequence shown here is derived from an EMBL/GenBank/DDBJ whole genome shotgun (WGS) entry which is preliminary data.</text>
</comment>
<dbReference type="InterPro" id="IPR023214">
    <property type="entry name" value="HAD_sf"/>
</dbReference>
<reference evidence="1 2" key="1">
    <citation type="submission" date="2023-11" db="EMBL/GenBank/DDBJ databases">
        <title>Winogradskyella pelagius sp. nov., isolated from coastal sediment.</title>
        <authorList>
            <person name="Li F."/>
        </authorList>
    </citation>
    <scope>NUCLEOTIDE SEQUENCE [LARGE SCALE GENOMIC DNA]</scope>
    <source>
        <strain evidence="1 2">KCTC 23502</strain>
    </source>
</reference>
<dbReference type="NCBIfam" id="TIGR01509">
    <property type="entry name" value="HAD-SF-IA-v3"/>
    <property type="match status" value="1"/>
</dbReference>